<feature type="domain" description="DNA helicase Pif1-like 2B" evidence="1">
    <location>
        <begin position="30"/>
        <end position="74"/>
    </location>
</feature>
<dbReference type="AlphaFoldDB" id="A0A1U7YBH6"/>
<dbReference type="FunFam" id="3.40.50.300:FF:002884">
    <property type="entry name" value="ATP-dependent DNA helicase"/>
    <property type="match status" value="1"/>
</dbReference>
<name>A0A1U7YBH6_NICSY</name>
<reference evidence="2" key="1">
    <citation type="journal article" date="2013" name="Genome Biol.">
        <title>Reference genomes and transcriptomes of Nicotiana sylvestris and Nicotiana tomentosiformis.</title>
        <authorList>
            <person name="Sierro N."/>
            <person name="Battey J.N."/>
            <person name="Ouadi S."/>
            <person name="Bovet L."/>
            <person name="Goepfert S."/>
            <person name="Bakaher N."/>
            <person name="Peitsch M.C."/>
            <person name="Ivanov N.V."/>
        </authorList>
    </citation>
    <scope>NUCLEOTIDE SEQUENCE [LARGE SCALE GENOMIC DNA]</scope>
</reference>
<dbReference type="eggNOG" id="KOG0987">
    <property type="taxonomic scope" value="Eukaryota"/>
</dbReference>
<dbReference type="RefSeq" id="XP_009796609.1">
    <property type="nucleotide sequence ID" value="XM_009798307.1"/>
</dbReference>
<reference evidence="3" key="2">
    <citation type="submission" date="2025-08" db="UniProtKB">
        <authorList>
            <consortium name="RefSeq"/>
        </authorList>
    </citation>
    <scope>IDENTIFICATION</scope>
    <source>
        <tissue evidence="3">Leaf</tissue>
    </source>
</reference>
<protein>
    <submittedName>
        <fullName evidence="3">ATP-dependent DNA helicase PIF1-like</fullName>
    </submittedName>
</protein>
<keyword evidence="2" id="KW-1185">Reference proteome</keyword>
<evidence type="ECO:0000259" key="1">
    <source>
        <dbReference type="Pfam" id="PF21530"/>
    </source>
</evidence>
<dbReference type="GeneID" id="104243154"/>
<dbReference type="KEGG" id="nsy:104243154"/>
<dbReference type="PANTHER" id="PTHR23274:SF50">
    <property type="entry name" value="ATP-DEPENDENT DNA HELICASE"/>
    <property type="match status" value="1"/>
</dbReference>
<dbReference type="GO" id="GO:0006260">
    <property type="term" value="P:DNA replication"/>
    <property type="evidence" value="ECO:0007669"/>
    <property type="project" value="TreeGrafter"/>
</dbReference>
<proteinExistence type="predicted"/>
<gene>
    <name evidence="3" type="primary">LOC104243154</name>
</gene>
<accession>A0A1U7YBH6</accession>
<dbReference type="PANTHER" id="PTHR23274">
    <property type="entry name" value="DNA HELICASE-RELATED"/>
    <property type="match status" value="1"/>
</dbReference>
<dbReference type="InterPro" id="IPR027417">
    <property type="entry name" value="P-loop_NTPase"/>
</dbReference>
<organism evidence="2 3">
    <name type="scientific">Nicotiana sylvestris</name>
    <name type="common">Wood tobacco</name>
    <name type="synonym">South American tobacco</name>
    <dbReference type="NCBI Taxonomy" id="4096"/>
    <lineage>
        <taxon>Eukaryota</taxon>
        <taxon>Viridiplantae</taxon>
        <taxon>Streptophyta</taxon>
        <taxon>Embryophyta</taxon>
        <taxon>Tracheophyta</taxon>
        <taxon>Spermatophyta</taxon>
        <taxon>Magnoliopsida</taxon>
        <taxon>eudicotyledons</taxon>
        <taxon>Gunneridae</taxon>
        <taxon>Pentapetalae</taxon>
        <taxon>asterids</taxon>
        <taxon>lamiids</taxon>
        <taxon>Solanales</taxon>
        <taxon>Solanaceae</taxon>
        <taxon>Nicotianoideae</taxon>
        <taxon>Nicotianeae</taxon>
        <taxon>Nicotiana</taxon>
    </lineage>
</organism>
<evidence type="ECO:0000313" key="2">
    <source>
        <dbReference type="Proteomes" id="UP000189701"/>
    </source>
</evidence>
<dbReference type="InterPro" id="IPR049163">
    <property type="entry name" value="Pif1-like_2B_dom"/>
</dbReference>
<dbReference type="GO" id="GO:0005657">
    <property type="term" value="C:replication fork"/>
    <property type="evidence" value="ECO:0007669"/>
    <property type="project" value="TreeGrafter"/>
</dbReference>
<dbReference type="Pfam" id="PF21530">
    <property type="entry name" value="Pif1_2B_dom"/>
    <property type="match status" value="1"/>
</dbReference>
<evidence type="ECO:0000313" key="3">
    <source>
        <dbReference type="RefSeq" id="XP_009796609.1"/>
    </source>
</evidence>
<dbReference type="STRING" id="4096.A0A1U7YBH6"/>
<dbReference type="SUPFAM" id="SSF52540">
    <property type="entry name" value="P-loop containing nucleoside triphosphate hydrolases"/>
    <property type="match status" value="1"/>
</dbReference>
<dbReference type="CDD" id="cd18809">
    <property type="entry name" value="SF1_C_RecD"/>
    <property type="match status" value="1"/>
</dbReference>
<sequence>MLVARFPEESKTFIGIDETTEHHDQSQFEDLLHSLNPPGLPPYKLTLKQNCPIILLRNLYLCDGLCNGTRLTCCDFKSHVISANISVGHFKNTHVFIPRIPLLSSQDEKMPIPFKRTQFPVRLCFAMTINKAQHQTLDFVGVYLREPVFSYGQLYVALSRAKSSNCVKVLIRPTIPGSADDHYTDNIVYKEIIQKATL</sequence>
<dbReference type="Proteomes" id="UP000189701">
    <property type="component" value="Unplaced"/>
</dbReference>